<gene>
    <name evidence="2" type="ORF">APZ00_10095</name>
</gene>
<evidence type="ECO:0000313" key="2">
    <source>
        <dbReference type="EMBL" id="ALV27367.1"/>
    </source>
</evidence>
<dbReference type="KEGG" id="pphr:APZ00_10095"/>
<sequence>MTLQGSAGNLIFRLVFKLLAAPSTQETATSARLEDQHSVWVPRKDALPEHLQQDIGLTDGKNGRRGR</sequence>
<accession>A0A0U3MSY8</accession>
<dbReference type="Proteomes" id="UP000064921">
    <property type="component" value="Chromosome"/>
</dbReference>
<dbReference type="EMBL" id="CP013068">
    <property type="protein sequence ID" value="ALV27367.1"/>
    <property type="molecule type" value="Genomic_DNA"/>
</dbReference>
<evidence type="ECO:0000313" key="3">
    <source>
        <dbReference type="Proteomes" id="UP000064921"/>
    </source>
</evidence>
<name>A0A0U3MSY8_9HYPH</name>
<feature type="region of interest" description="Disordered" evidence="1">
    <location>
        <begin position="44"/>
        <end position="67"/>
    </location>
</feature>
<reference evidence="2 3" key="1">
    <citation type="submission" date="2015-10" db="EMBL/GenBank/DDBJ databases">
        <title>The world's first case of liver abscess caused by Pannonibacter phragmitetus.</title>
        <authorList>
            <person name="Ming D."/>
            <person name="Wang M."/>
            <person name="Zhou Y."/>
            <person name="Jiang T."/>
            <person name="Hu S."/>
        </authorList>
    </citation>
    <scope>NUCLEOTIDE SEQUENCE [LARGE SCALE GENOMIC DNA]</scope>
    <source>
        <strain evidence="2 3">31801</strain>
    </source>
</reference>
<proteinExistence type="predicted"/>
<organism evidence="2 3">
    <name type="scientific">Pannonibacter phragmitetus</name>
    <dbReference type="NCBI Taxonomy" id="121719"/>
    <lineage>
        <taxon>Bacteria</taxon>
        <taxon>Pseudomonadati</taxon>
        <taxon>Pseudomonadota</taxon>
        <taxon>Alphaproteobacteria</taxon>
        <taxon>Hyphomicrobiales</taxon>
        <taxon>Stappiaceae</taxon>
        <taxon>Pannonibacter</taxon>
    </lineage>
</organism>
<keyword evidence="3" id="KW-1185">Reference proteome</keyword>
<dbReference type="AlphaFoldDB" id="A0A0U3MSY8"/>
<protein>
    <submittedName>
        <fullName evidence="2">Uncharacterized protein</fullName>
    </submittedName>
</protein>
<evidence type="ECO:0000256" key="1">
    <source>
        <dbReference type="SAM" id="MobiDB-lite"/>
    </source>
</evidence>